<proteinExistence type="predicted"/>
<name>A0A1G6LDT9_NIADE</name>
<keyword evidence="2" id="KW-1185">Reference proteome</keyword>
<sequence>MRKTIATDYTEKHRRQVLAAGRAACVDRGNEPGCVRLSQVMQIEVECNCKGSGIKAE</sequence>
<accession>A0A1G6LDT9</accession>
<gene>
    <name evidence="1" type="ORF">SAMN04487894_102315</name>
</gene>
<evidence type="ECO:0000313" key="2">
    <source>
        <dbReference type="Proteomes" id="UP000198757"/>
    </source>
</evidence>
<dbReference type="AlphaFoldDB" id="A0A1G6LDT9"/>
<dbReference type="Proteomes" id="UP000198757">
    <property type="component" value="Unassembled WGS sequence"/>
</dbReference>
<protein>
    <submittedName>
        <fullName evidence="1">Uncharacterized protein</fullName>
    </submittedName>
</protein>
<reference evidence="2" key="1">
    <citation type="submission" date="2016-10" db="EMBL/GenBank/DDBJ databases">
        <authorList>
            <person name="Varghese N."/>
            <person name="Submissions S."/>
        </authorList>
    </citation>
    <scope>NUCLEOTIDE SEQUENCE [LARGE SCALE GENOMIC DNA]</scope>
    <source>
        <strain evidence="2">DSM 25811 / CCM 8410 / LMG 26954 / E90</strain>
    </source>
</reference>
<organism evidence="1 2">
    <name type="scientific">Niabella drilacis (strain DSM 25811 / CCM 8410 / CCUG 62505 / LMG 26954 / E90)</name>
    <dbReference type="NCBI Taxonomy" id="1285928"/>
    <lineage>
        <taxon>Bacteria</taxon>
        <taxon>Pseudomonadati</taxon>
        <taxon>Bacteroidota</taxon>
        <taxon>Chitinophagia</taxon>
        <taxon>Chitinophagales</taxon>
        <taxon>Chitinophagaceae</taxon>
        <taxon>Niabella</taxon>
    </lineage>
</organism>
<dbReference type="EMBL" id="FMZO01000002">
    <property type="protein sequence ID" value="SDC41418.1"/>
    <property type="molecule type" value="Genomic_DNA"/>
</dbReference>
<evidence type="ECO:0000313" key="1">
    <source>
        <dbReference type="EMBL" id="SDC41418.1"/>
    </source>
</evidence>